<sequence length="571" mass="64148">MIKVISFEVVPEPNRFFDKDDDETIPAELVTSTGNTLAELLAVAYLERVSQYKRDLEKGYKEIRFGYSQWADKRPTFKVDLPGGTETIVFDEELDARLMEIYGLHGWDGILRLEQALEDAEKNPRTRSLEPWWVILPFYLFTRNRLILLIRQALIEIEKKAAQIIVSRLNLTAITVATAWETEFVFSSKEIKTGRLIPSASLDTPLPEKKTVYSMGNRQLSDDLFPLFSEAVNARAYVDEQNRKVARLTSDIEEIGEEATGGPPYSVVLDLEDAQKLIQQTNDVLAMLLEQISKKAVLALLALPLLKQGFEQPDMESAIGEALWPFYGKLDQLAKAIDPQTSRIEMDFPGIQGSAPDAARKLEILFSFGYHIEALCAEKAIAQAVDNPAYFALLSEETLNHLIKTNGVEYGTLAHVVCHHYLLILMRQIEEARKSQETFKRFFEALAKVGAGLSIALALAPVDLPVAAVLRIVSVALGTPFLLFQIYSIVHQLSVFEQAVNLRLAEAATTNIELLAAISELTAMRAEYAEQITKTMSMEIGLLVAGGKWPIFKEFLHWRGYYADLKMLLED</sequence>
<evidence type="ECO:0000313" key="2">
    <source>
        <dbReference type="EMBL" id="GHO98570.1"/>
    </source>
</evidence>
<accession>A0A8J3IU52</accession>
<keyword evidence="3" id="KW-1185">Reference proteome</keyword>
<keyword evidence="1" id="KW-0175">Coiled coil</keyword>
<reference evidence="2" key="1">
    <citation type="submission" date="2020-10" db="EMBL/GenBank/DDBJ databases">
        <title>Taxonomic study of unclassified bacteria belonging to the class Ktedonobacteria.</title>
        <authorList>
            <person name="Yabe S."/>
            <person name="Wang C.M."/>
            <person name="Zheng Y."/>
            <person name="Sakai Y."/>
            <person name="Cavaletti L."/>
            <person name="Monciardini P."/>
            <person name="Donadio S."/>
        </authorList>
    </citation>
    <scope>NUCLEOTIDE SEQUENCE</scope>
    <source>
        <strain evidence="2">ID150040</strain>
    </source>
</reference>
<dbReference type="AlphaFoldDB" id="A0A8J3IU52"/>
<gene>
    <name evidence="2" type="ORF">KSF_086180</name>
</gene>
<feature type="coiled-coil region" evidence="1">
    <location>
        <begin position="238"/>
        <end position="291"/>
    </location>
</feature>
<comment type="caution">
    <text evidence="2">The sequence shown here is derived from an EMBL/GenBank/DDBJ whole genome shotgun (WGS) entry which is preliminary data.</text>
</comment>
<name>A0A8J3IU52_9CHLR</name>
<dbReference type="Proteomes" id="UP000597444">
    <property type="component" value="Unassembled WGS sequence"/>
</dbReference>
<proteinExistence type="predicted"/>
<evidence type="ECO:0000256" key="1">
    <source>
        <dbReference type="SAM" id="Coils"/>
    </source>
</evidence>
<evidence type="ECO:0000313" key="3">
    <source>
        <dbReference type="Proteomes" id="UP000597444"/>
    </source>
</evidence>
<dbReference type="RefSeq" id="WP_220209288.1">
    <property type="nucleotide sequence ID" value="NZ_BNJK01000002.1"/>
</dbReference>
<protein>
    <submittedName>
        <fullName evidence="2">Uncharacterized protein</fullName>
    </submittedName>
</protein>
<organism evidence="2 3">
    <name type="scientific">Reticulibacter mediterranei</name>
    <dbReference type="NCBI Taxonomy" id="2778369"/>
    <lineage>
        <taxon>Bacteria</taxon>
        <taxon>Bacillati</taxon>
        <taxon>Chloroflexota</taxon>
        <taxon>Ktedonobacteria</taxon>
        <taxon>Ktedonobacterales</taxon>
        <taxon>Reticulibacteraceae</taxon>
        <taxon>Reticulibacter</taxon>
    </lineage>
</organism>
<dbReference type="EMBL" id="BNJK01000002">
    <property type="protein sequence ID" value="GHO98570.1"/>
    <property type="molecule type" value="Genomic_DNA"/>
</dbReference>